<keyword evidence="1 5" id="KW-0479">Metal-binding</keyword>
<gene>
    <name evidence="5" type="primary">hutG</name>
    <name evidence="9" type="ORF">BM524_03680</name>
</gene>
<dbReference type="GO" id="GO:0033389">
    <property type="term" value="P:putrescine biosynthetic process from arginine, via agmatine"/>
    <property type="evidence" value="ECO:0007669"/>
    <property type="project" value="TreeGrafter"/>
</dbReference>
<feature type="binding site" evidence="5 7">
    <location>
        <position position="164"/>
    </location>
    <ligand>
        <name>Mn(2+)</name>
        <dbReference type="ChEBI" id="CHEBI:29035"/>
        <label>1</label>
    </ligand>
</feature>
<dbReference type="EMBL" id="CP018024">
    <property type="protein sequence ID" value="APD88985.1"/>
    <property type="molecule type" value="Genomic_DNA"/>
</dbReference>
<sequence length="335" mass="36832">MFKWQGRIDNEDGLEGLRWHQKVDEHAYKESGNLTSVNNSDKRATIDNTVTLVGFESDLGVAFNKGRTGAAAGPNAIRQALSNLPWHWPNTSFTDLGNVTAVDNLAQAQTQYADAISYALKQHTGFTIGLGGGHEIAWGSYQGLFNTKPENARIGIINFDAHFDLRKPALNTSSGTPFRQVYDHCQLHNTPFYYACLGVSKAANTAALFNFANVSNTRYLTDMALNDESLCMQRIDELLSPMLKDIDALYVTICLDAFPAAQAPGVSAPSALGISPTLVINTLHFLAQHQSTYGYQWRLCDVAEMNPNYDIDSRTAKLAARLIFEAVDAVFSSRI</sequence>
<keyword evidence="4 5" id="KW-0464">Manganese</keyword>
<reference evidence="9 10" key="1">
    <citation type="submission" date="2016-11" db="EMBL/GenBank/DDBJ databases">
        <title>Networking in microbes: conjugative elements and plasmids in the genus Alteromonas.</title>
        <authorList>
            <person name="Lopez-Perez M."/>
            <person name="Ramon-Marco N."/>
            <person name="Rodriguez-Valera F."/>
        </authorList>
    </citation>
    <scope>NUCLEOTIDE SEQUENCE [LARGE SCALE GENOMIC DNA]</scope>
    <source>
        <strain evidence="9 10">CP48</strain>
    </source>
</reference>
<dbReference type="PANTHER" id="PTHR11358">
    <property type="entry name" value="ARGINASE/AGMATINASE"/>
    <property type="match status" value="1"/>
</dbReference>
<dbReference type="Gene3D" id="3.40.800.10">
    <property type="entry name" value="Ureohydrolase domain"/>
    <property type="match status" value="1"/>
</dbReference>
<dbReference type="InterPro" id="IPR006035">
    <property type="entry name" value="Ureohydrolase"/>
</dbReference>
<name>A0AAC9JAK7_9ALTE</name>
<dbReference type="PROSITE" id="PS51409">
    <property type="entry name" value="ARGINASE_2"/>
    <property type="match status" value="1"/>
</dbReference>
<dbReference type="HAMAP" id="MF_00737">
    <property type="entry name" value="Formimidoylglutam"/>
    <property type="match status" value="1"/>
</dbReference>
<dbReference type="GO" id="GO:0019556">
    <property type="term" value="P:L-histidine catabolic process to glutamate and formamide"/>
    <property type="evidence" value="ECO:0007669"/>
    <property type="project" value="UniProtKB-UniRule"/>
</dbReference>
<comment type="pathway">
    <text evidence="5">Amino-acid degradation; L-histidine degradation into L-glutamate; L-glutamate from N-formimidoyl-L-glutamate (hydrolase route): step 1/1.</text>
</comment>
<dbReference type="SUPFAM" id="SSF52768">
    <property type="entry name" value="Arginase/deacetylase"/>
    <property type="match status" value="1"/>
</dbReference>
<dbReference type="NCBIfam" id="TIGR01227">
    <property type="entry name" value="hutG"/>
    <property type="match status" value="1"/>
</dbReference>
<evidence type="ECO:0000256" key="7">
    <source>
        <dbReference type="PIRSR" id="PIRSR036979-1"/>
    </source>
</evidence>
<keyword evidence="3 5" id="KW-0369">Histidine metabolism</keyword>
<dbReference type="AlphaFoldDB" id="A0AAC9JAK7"/>
<proteinExistence type="inferred from homology"/>
<evidence type="ECO:0000256" key="2">
    <source>
        <dbReference type="ARBA" id="ARBA00022801"/>
    </source>
</evidence>
<evidence type="ECO:0000256" key="1">
    <source>
        <dbReference type="ARBA" id="ARBA00022723"/>
    </source>
</evidence>
<feature type="binding site" evidence="7">
    <location>
        <position position="162"/>
    </location>
    <ligand>
        <name>Mn(2+)</name>
        <dbReference type="ChEBI" id="CHEBI:29035"/>
        <label>1</label>
    </ligand>
</feature>
<comment type="function">
    <text evidence="5">Catalyzes the conversion of N-formimidoyl-L-glutamate to L-glutamate and formamide.</text>
</comment>
<dbReference type="EC" id="3.5.3.8" evidence="5 6"/>
<dbReference type="GO" id="GO:0030145">
    <property type="term" value="F:manganese ion binding"/>
    <property type="evidence" value="ECO:0007669"/>
    <property type="project" value="UniProtKB-UniRule"/>
</dbReference>
<comment type="similarity">
    <text evidence="5 8">Belongs to the arginase family.</text>
</comment>
<dbReference type="Pfam" id="PF00491">
    <property type="entry name" value="Arginase"/>
    <property type="match status" value="1"/>
</dbReference>
<feature type="binding site" evidence="5">
    <location>
        <position position="162"/>
    </location>
    <ligand>
        <name>Mn(2+)</name>
        <dbReference type="ChEBI" id="CHEBI:29035"/>
        <label>2</label>
    </ligand>
</feature>
<feature type="binding site" evidence="7">
    <location>
        <position position="256"/>
    </location>
    <ligand>
        <name>Mn(2+)</name>
        <dbReference type="ChEBI" id="CHEBI:29035"/>
        <label>1</label>
    </ligand>
</feature>
<comment type="cofactor">
    <cofactor evidence="5 7">
        <name>Mn(2+)</name>
        <dbReference type="ChEBI" id="CHEBI:29035"/>
    </cofactor>
    <text evidence="5 7">Binds 2 manganese ions per subunit.</text>
</comment>
<dbReference type="CDD" id="cd09988">
    <property type="entry name" value="Formimidoylglutamase"/>
    <property type="match status" value="1"/>
</dbReference>
<keyword evidence="2 5" id="KW-0378">Hydrolase</keyword>
<feature type="binding site" evidence="5">
    <location>
        <position position="256"/>
    </location>
    <ligand>
        <name>Mn(2+)</name>
        <dbReference type="ChEBI" id="CHEBI:29035"/>
        <label>2</label>
    </ligand>
</feature>
<evidence type="ECO:0000313" key="9">
    <source>
        <dbReference type="EMBL" id="APD88985.1"/>
    </source>
</evidence>
<feature type="binding site" evidence="5 7">
    <location>
        <position position="134"/>
    </location>
    <ligand>
        <name>Mn(2+)</name>
        <dbReference type="ChEBI" id="CHEBI:29035"/>
        <label>1</label>
    </ligand>
</feature>
<organism evidence="9 10">
    <name type="scientific">Alteromonas mediterranea</name>
    <dbReference type="NCBI Taxonomy" id="314275"/>
    <lineage>
        <taxon>Bacteria</taxon>
        <taxon>Pseudomonadati</taxon>
        <taxon>Pseudomonadota</taxon>
        <taxon>Gammaproteobacteria</taxon>
        <taxon>Alteromonadales</taxon>
        <taxon>Alteromonadaceae</taxon>
        <taxon>Alteromonas/Salinimonas group</taxon>
        <taxon>Alteromonas</taxon>
    </lineage>
</organism>
<accession>A0AAC9JAK7</accession>
<dbReference type="GO" id="GO:0008783">
    <property type="term" value="F:agmatinase activity"/>
    <property type="evidence" value="ECO:0007669"/>
    <property type="project" value="TreeGrafter"/>
</dbReference>
<dbReference type="InterPro" id="IPR005923">
    <property type="entry name" value="HutG"/>
</dbReference>
<comment type="catalytic activity">
    <reaction evidence="5">
        <text>N-formimidoyl-L-glutamate + H2O = formamide + L-glutamate</text>
        <dbReference type="Rhea" id="RHEA:22492"/>
        <dbReference type="ChEBI" id="CHEBI:15377"/>
        <dbReference type="ChEBI" id="CHEBI:16397"/>
        <dbReference type="ChEBI" id="CHEBI:29985"/>
        <dbReference type="ChEBI" id="CHEBI:58928"/>
        <dbReference type="EC" id="3.5.3.8"/>
    </reaction>
</comment>
<protein>
    <recommendedName>
        <fullName evidence="5 6">Formimidoylglutamase</fullName>
        <ecNumber evidence="5 6">3.5.3.8</ecNumber>
    </recommendedName>
    <alternativeName>
        <fullName evidence="5">Formiminoglutamase</fullName>
    </alternativeName>
    <alternativeName>
        <fullName evidence="5">Formiminoglutamate hydrolase</fullName>
    </alternativeName>
</protein>
<feature type="binding site" evidence="5 7">
    <location>
        <position position="254"/>
    </location>
    <ligand>
        <name>Mn(2+)</name>
        <dbReference type="ChEBI" id="CHEBI:29035"/>
        <label>1</label>
    </ligand>
</feature>
<dbReference type="PANTHER" id="PTHR11358:SF35">
    <property type="entry name" value="FORMIMIDOYLGLUTAMASE"/>
    <property type="match status" value="1"/>
</dbReference>
<dbReference type="InterPro" id="IPR023696">
    <property type="entry name" value="Ureohydrolase_dom_sf"/>
</dbReference>
<dbReference type="PIRSF" id="PIRSF036979">
    <property type="entry name" value="Arginase"/>
    <property type="match status" value="1"/>
</dbReference>
<dbReference type="Proteomes" id="UP000182101">
    <property type="component" value="Chromosome"/>
</dbReference>
<feature type="binding site" evidence="5">
    <location>
        <position position="254"/>
    </location>
    <ligand>
        <name>Mn(2+)</name>
        <dbReference type="ChEBI" id="CHEBI:29035"/>
        <label>2</label>
    </ligand>
</feature>
<feature type="binding site" evidence="5 7">
    <location>
        <position position="160"/>
    </location>
    <ligand>
        <name>Mn(2+)</name>
        <dbReference type="ChEBI" id="CHEBI:29035"/>
        <label>1</label>
    </ligand>
</feature>
<dbReference type="RefSeq" id="WP_071958633.1">
    <property type="nucleotide sequence ID" value="NZ_CP018024.1"/>
</dbReference>
<evidence type="ECO:0000256" key="3">
    <source>
        <dbReference type="ARBA" id="ARBA00022808"/>
    </source>
</evidence>
<evidence type="ECO:0000256" key="5">
    <source>
        <dbReference type="HAMAP-Rule" id="MF_00737"/>
    </source>
</evidence>
<dbReference type="GO" id="GO:0050415">
    <property type="term" value="F:formimidoylglutamase activity"/>
    <property type="evidence" value="ECO:0007669"/>
    <property type="project" value="UniProtKB-UniRule"/>
</dbReference>
<feature type="binding site" evidence="5">
    <location>
        <position position="160"/>
    </location>
    <ligand>
        <name>Mn(2+)</name>
        <dbReference type="ChEBI" id="CHEBI:29035"/>
        <label>2</label>
    </ligand>
</feature>
<evidence type="ECO:0000256" key="8">
    <source>
        <dbReference type="PROSITE-ProRule" id="PRU00742"/>
    </source>
</evidence>
<evidence type="ECO:0000256" key="4">
    <source>
        <dbReference type="ARBA" id="ARBA00023211"/>
    </source>
</evidence>
<evidence type="ECO:0000256" key="6">
    <source>
        <dbReference type="NCBIfam" id="TIGR01227"/>
    </source>
</evidence>
<evidence type="ECO:0000313" key="10">
    <source>
        <dbReference type="Proteomes" id="UP000182101"/>
    </source>
</evidence>